<dbReference type="SUPFAM" id="SSF50249">
    <property type="entry name" value="Nucleic acid-binding proteins"/>
    <property type="match status" value="1"/>
</dbReference>
<dbReference type="RefSeq" id="WP_021760188.1">
    <property type="nucleotide sequence ID" value="NC_022444.1"/>
</dbReference>
<dbReference type="Pfam" id="PF05958">
    <property type="entry name" value="tRNA_U5-meth_tr"/>
    <property type="match status" value="1"/>
</dbReference>
<evidence type="ECO:0000313" key="8">
    <source>
        <dbReference type="Proteomes" id="UP000016587"/>
    </source>
</evidence>
<keyword evidence="8" id="KW-1185">Reference proteome</keyword>
<dbReference type="OrthoDB" id="9804590at2"/>
<evidence type="ECO:0000256" key="5">
    <source>
        <dbReference type="PROSITE-ProRule" id="PRU10015"/>
    </source>
</evidence>
<keyword evidence="3 4" id="KW-0949">S-adenosyl-L-methionine</keyword>
<dbReference type="InterPro" id="IPR012340">
    <property type="entry name" value="NA-bd_OB-fold"/>
</dbReference>
<dbReference type="PATRIC" id="fig|1121448.10.peg.1520"/>
<feature type="binding site" evidence="4">
    <location>
        <position position="296"/>
    </location>
    <ligand>
        <name>S-adenosyl-L-methionine</name>
        <dbReference type="ChEBI" id="CHEBI:59789"/>
    </ligand>
</feature>
<dbReference type="InterPro" id="IPR002792">
    <property type="entry name" value="TRAM_dom"/>
</dbReference>
<dbReference type="SUPFAM" id="SSF53335">
    <property type="entry name" value="S-adenosyl-L-methionine-dependent methyltransferases"/>
    <property type="match status" value="1"/>
</dbReference>
<dbReference type="GO" id="GO:0008173">
    <property type="term" value="F:RNA methyltransferase activity"/>
    <property type="evidence" value="ECO:0007669"/>
    <property type="project" value="InterPro"/>
</dbReference>
<dbReference type="InterPro" id="IPR030391">
    <property type="entry name" value="MeTrfase_TrmA_CS"/>
</dbReference>
<evidence type="ECO:0000313" key="7">
    <source>
        <dbReference type="EMBL" id="AGW13364.1"/>
    </source>
</evidence>
<dbReference type="STRING" id="1121448.DGI_1523"/>
<reference evidence="8" key="2">
    <citation type="submission" date="2013-07" db="EMBL/GenBank/DDBJ databases">
        <authorList>
            <person name="Morais-Silva F.O."/>
            <person name="Rezende A.M."/>
            <person name="Pimentel C."/>
            <person name="Resende D.M."/>
            <person name="Santos C.I."/>
            <person name="Clemente C."/>
            <person name="de Oliveira L.M."/>
            <person name="da Silva S.M."/>
            <person name="Costa D.A."/>
            <person name="Varela-Raposo A."/>
            <person name="Horacio E.C.A."/>
            <person name="Matos M."/>
            <person name="Flores O."/>
            <person name="Ruiz J.C."/>
            <person name="Rodrigues-Pousada C."/>
        </authorList>
    </citation>
    <scope>NUCLEOTIDE SEQUENCE [LARGE SCALE GENOMIC DNA]</scope>
    <source>
        <strain evidence="8">ATCC 19364 / DSM 1382 / NCIMB 9332 / VKM B-1759</strain>
    </source>
</reference>
<dbReference type="GO" id="GO:0009451">
    <property type="term" value="P:RNA modification"/>
    <property type="evidence" value="ECO:0007669"/>
    <property type="project" value="UniProtKB-ARBA"/>
</dbReference>
<proteinExistence type="inferred from homology"/>
<dbReference type="HOGENOM" id="CLU_014689_7_2_7"/>
<dbReference type="Gene3D" id="2.40.50.1070">
    <property type="match status" value="1"/>
</dbReference>
<protein>
    <submittedName>
        <fullName evidence="7">Putative RNA methyltransferase, TrmA family</fullName>
    </submittedName>
</protein>
<keyword evidence="1 4" id="KW-0489">Methyltransferase</keyword>
<sequence>MHTGDIVELSIDSLELQGRGVARDAASGMVVFVERGLPGQRVKALTGTVKGRFAEAEAVAVLEPSPHQTTPACPHFGPCGGCTWQDLAYPEQLRWKSRLVQDSLARLGGETGKAAADLVAPCIASPLEYGYRNKMEFAFMPGDSRTPLHLGLRKRGSHEVLDVTACKLMHPEAMAVLEQVRAWTAQSGLPAWDEATRTGCWRFCTLRQADAGTDLPMQMFVQLITARHPEADLAVAELTRVLKARFLSVAAVVHHVRVSPVPLAQGEELRRHGGPLRLPMPLGDLVFHVSADGFFQTNTQGAVKLYETIREMACLTGTEKVLDLYCGSGGIALWLARHAAAVAGMDASAEAVRDAQKNATANKAVLGDVAPSFKAVNLRRGVEGAPFVPDVVVVDPPRGGMEPAVVDWLLKALPARIVAVSCNPATLARDLAKLGQAYAVTAVQPVDMFPHTPHVEVAVRLERLG</sequence>
<feature type="binding site" evidence="4">
    <location>
        <position position="395"/>
    </location>
    <ligand>
        <name>S-adenosyl-L-methionine</name>
        <dbReference type="ChEBI" id="CHEBI:59789"/>
    </ligand>
</feature>
<dbReference type="PANTHER" id="PTHR11061:SF30">
    <property type="entry name" value="TRNA (URACIL(54)-C(5))-METHYLTRANSFERASE"/>
    <property type="match status" value="1"/>
</dbReference>
<dbReference type="PROSITE" id="PS01230">
    <property type="entry name" value="TRMA_1"/>
    <property type="match status" value="1"/>
</dbReference>
<feature type="binding site" evidence="4">
    <location>
        <position position="325"/>
    </location>
    <ligand>
        <name>S-adenosyl-L-methionine</name>
        <dbReference type="ChEBI" id="CHEBI:59789"/>
    </ligand>
</feature>
<dbReference type="InterPro" id="IPR030390">
    <property type="entry name" value="MeTrfase_TrmA_AS"/>
</dbReference>
<accession>T2GB07</accession>
<dbReference type="GO" id="GO:0032259">
    <property type="term" value="P:methylation"/>
    <property type="evidence" value="ECO:0007669"/>
    <property type="project" value="UniProtKB-KW"/>
</dbReference>
<evidence type="ECO:0000256" key="1">
    <source>
        <dbReference type="ARBA" id="ARBA00022603"/>
    </source>
</evidence>
<evidence type="ECO:0000256" key="2">
    <source>
        <dbReference type="ARBA" id="ARBA00022679"/>
    </source>
</evidence>
<organism evidence="7 8">
    <name type="scientific">Megalodesulfovibrio gigas (strain ATCC 19364 / DSM 1382 / NCIMB 9332 / VKM B-1759)</name>
    <name type="common">Desulfovibrio gigas</name>
    <dbReference type="NCBI Taxonomy" id="1121448"/>
    <lineage>
        <taxon>Bacteria</taxon>
        <taxon>Pseudomonadati</taxon>
        <taxon>Thermodesulfobacteriota</taxon>
        <taxon>Desulfovibrionia</taxon>
        <taxon>Desulfovibrionales</taxon>
        <taxon>Desulfovibrionaceae</taxon>
        <taxon>Megalodesulfovibrio</taxon>
    </lineage>
</organism>
<dbReference type="PANTHER" id="PTHR11061">
    <property type="entry name" value="RNA M5U METHYLTRANSFERASE"/>
    <property type="match status" value="1"/>
</dbReference>
<evidence type="ECO:0000256" key="4">
    <source>
        <dbReference type="PROSITE-ProRule" id="PRU01024"/>
    </source>
</evidence>
<feature type="active site" evidence="5">
    <location>
        <position position="422"/>
    </location>
</feature>
<dbReference type="PROSITE" id="PS50926">
    <property type="entry name" value="TRAM"/>
    <property type="match status" value="1"/>
</dbReference>
<dbReference type="Gene3D" id="3.40.50.150">
    <property type="entry name" value="Vaccinia Virus protein VP39"/>
    <property type="match status" value="1"/>
</dbReference>
<dbReference type="KEGG" id="dgg:DGI_1523"/>
<dbReference type="NCBIfam" id="TIGR00479">
    <property type="entry name" value="rumA"/>
    <property type="match status" value="1"/>
</dbReference>
<dbReference type="PROSITE" id="PS01231">
    <property type="entry name" value="TRMA_2"/>
    <property type="match status" value="1"/>
</dbReference>
<dbReference type="InterPro" id="IPR010280">
    <property type="entry name" value="U5_MeTrfase_fam"/>
</dbReference>
<feature type="active site" description="Nucleophile" evidence="4">
    <location>
        <position position="422"/>
    </location>
</feature>
<dbReference type="CDD" id="cd02440">
    <property type="entry name" value="AdoMet_MTases"/>
    <property type="match status" value="1"/>
</dbReference>
<dbReference type="InterPro" id="IPR029063">
    <property type="entry name" value="SAM-dependent_MTases_sf"/>
</dbReference>
<feature type="binding site" evidence="4">
    <location>
        <position position="346"/>
    </location>
    <ligand>
        <name>S-adenosyl-L-methionine</name>
        <dbReference type="ChEBI" id="CHEBI:59789"/>
    </ligand>
</feature>
<dbReference type="eggNOG" id="COG2265">
    <property type="taxonomic scope" value="Bacteria"/>
</dbReference>
<dbReference type="EMBL" id="CP006585">
    <property type="protein sequence ID" value="AGW13364.1"/>
    <property type="molecule type" value="Genomic_DNA"/>
</dbReference>
<dbReference type="AlphaFoldDB" id="T2GB07"/>
<dbReference type="GO" id="GO:0006396">
    <property type="term" value="P:RNA processing"/>
    <property type="evidence" value="ECO:0007669"/>
    <property type="project" value="InterPro"/>
</dbReference>
<gene>
    <name evidence="7" type="ORF">DGI_1523</name>
</gene>
<dbReference type="GO" id="GO:0008757">
    <property type="term" value="F:S-adenosylmethionine-dependent methyltransferase activity"/>
    <property type="evidence" value="ECO:0007669"/>
    <property type="project" value="UniProtKB-ARBA"/>
</dbReference>
<name>T2GB07_MEGG1</name>
<dbReference type="Gene3D" id="2.40.50.140">
    <property type="entry name" value="Nucleic acid-binding proteins"/>
    <property type="match status" value="1"/>
</dbReference>
<dbReference type="Proteomes" id="UP000016587">
    <property type="component" value="Chromosome"/>
</dbReference>
<evidence type="ECO:0000256" key="3">
    <source>
        <dbReference type="ARBA" id="ARBA00022691"/>
    </source>
</evidence>
<reference evidence="7 8" key="1">
    <citation type="journal article" date="2013" name="J. Bacteriol.">
        <title>Roles of HynAB and Ech, the only two hydrogenases found in the model sulfate reducer Desulfovibrio gigas.</title>
        <authorList>
            <person name="Morais-Silva F.O."/>
            <person name="Santos C.I."/>
            <person name="Rodrigues R."/>
            <person name="Pereira I.A."/>
            <person name="Rodrigues-Pousada C."/>
        </authorList>
    </citation>
    <scope>NUCLEOTIDE SEQUENCE [LARGE SCALE GENOMIC DNA]</scope>
    <source>
        <strain evidence="8">ATCC 19364 / DSM 1382 / NCIMB 9332 / VKM B-1759</strain>
    </source>
</reference>
<dbReference type="PROSITE" id="PS51687">
    <property type="entry name" value="SAM_MT_RNA_M5U"/>
    <property type="match status" value="1"/>
</dbReference>
<feature type="domain" description="TRAM" evidence="6">
    <location>
        <begin position="1"/>
        <end position="60"/>
    </location>
</feature>
<keyword evidence="2 4" id="KW-0808">Transferase</keyword>
<comment type="similarity">
    <text evidence="4">Belongs to the class I-like SAM-binding methyltransferase superfamily. RNA M5U methyltransferase family.</text>
</comment>
<evidence type="ECO:0000259" key="6">
    <source>
        <dbReference type="PROSITE" id="PS50926"/>
    </source>
</evidence>